<dbReference type="InterPro" id="IPR051788">
    <property type="entry name" value="MFS_Transporter"/>
</dbReference>
<keyword evidence="5 7" id="KW-1133">Transmembrane helix</keyword>
<dbReference type="PROSITE" id="PS50850">
    <property type="entry name" value="MFS"/>
    <property type="match status" value="1"/>
</dbReference>
<feature type="transmembrane region" description="Helical" evidence="7">
    <location>
        <begin position="324"/>
        <end position="345"/>
    </location>
</feature>
<organism evidence="9 10">
    <name type="scientific">Pseudochryseolinea flava</name>
    <dbReference type="NCBI Taxonomy" id="2059302"/>
    <lineage>
        <taxon>Bacteria</taxon>
        <taxon>Pseudomonadati</taxon>
        <taxon>Bacteroidota</taxon>
        <taxon>Cytophagia</taxon>
        <taxon>Cytophagales</taxon>
        <taxon>Fulvivirgaceae</taxon>
        <taxon>Pseudochryseolinea</taxon>
    </lineage>
</organism>
<comment type="similarity">
    <text evidence="2">Belongs to the major facilitator superfamily.</text>
</comment>
<comment type="subcellular location">
    <subcellularLocation>
        <location evidence="1">Endomembrane system</location>
        <topology evidence="1">Multi-pass membrane protein</topology>
    </subcellularLocation>
</comment>
<feature type="domain" description="Major facilitator superfamily (MFS) profile" evidence="8">
    <location>
        <begin position="10"/>
        <end position="417"/>
    </location>
</feature>
<dbReference type="OrthoDB" id="9783757at2"/>
<dbReference type="SUPFAM" id="SSF103473">
    <property type="entry name" value="MFS general substrate transporter"/>
    <property type="match status" value="1"/>
</dbReference>
<keyword evidence="4 7" id="KW-0812">Transmembrane</keyword>
<evidence type="ECO:0000256" key="3">
    <source>
        <dbReference type="ARBA" id="ARBA00022448"/>
    </source>
</evidence>
<dbReference type="EMBL" id="QMFY01000024">
    <property type="protein sequence ID" value="RAV97968.1"/>
    <property type="molecule type" value="Genomic_DNA"/>
</dbReference>
<feature type="transmembrane region" description="Helical" evidence="7">
    <location>
        <begin position="241"/>
        <end position="259"/>
    </location>
</feature>
<dbReference type="PANTHER" id="PTHR23514">
    <property type="entry name" value="BYPASS OF STOP CODON PROTEIN 6"/>
    <property type="match status" value="1"/>
</dbReference>
<dbReference type="GO" id="GO:0022857">
    <property type="term" value="F:transmembrane transporter activity"/>
    <property type="evidence" value="ECO:0007669"/>
    <property type="project" value="InterPro"/>
</dbReference>
<evidence type="ECO:0000256" key="7">
    <source>
        <dbReference type="SAM" id="Phobius"/>
    </source>
</evidence>
<name>A0A364XUN0_9BACT</name>
<keyword evidence="3" id="KW-0813">Transport</keyword>
<feature type="transmembrane region" description="Helical" evidence="7">
    <location>
        <begin position="161"/>
        <end position="179"/>
    </location>
</feature>
<gene>
    <name evidence="9" type="ORF">DQQ10_26215</name>
</gene>
<evidence type="ECO:0000256" key="6">
    <source>
        <dbReference type="ARBA" id="ARBA00023136"/>
    </source>
</evidence>
<comment type="caution">
    <text evidence="9">The sequence shown here is derived from an EMBL/GenBank/DDBJ whole genome shotgun (WGS) entry which is preliminary data.</text>
</comment>
<dbReference type="InterPro" id="IPR020846">
    <property type="entry name" value="MFS_dom"/>
</dbReference>
<proteinExistence type="inferred from homology"/>
<dbReference type="InterPro" id="IPR011701">
    <property type="entry name" value="MFS"/>
</dbReference>
<feature type="transmembrane region" description="Helical" evidence="7">
    <location>
        <begin position="137"/>
        <end position="155"/>
    </location>
</feature>
<feature type="transmembrane region" description="Helical" evidence="7">
    <location>
        <begin position="293"/>
        <end position="317"/>
    </location>
</feature>
<reference evidence="9 10" key="1">
    <citation type="submission" date="2018-06" db="EMBL/GenBank/DDBJ databases">
        <title>Chryseolinea flavus sp. nov., a member of the phylum Bacteroidetes isolated from soil.</title>
        <authorList>
            <person name="Li Y."/>
            <person name="Wang J."/>
        </authorList>
    </citation>
    <scope>NUCLEOTIDE SEQUENCE [LARGE SCALE GENOMIC DNA]</scope>
    <source>
        <strain evidence="9 10">SDU1-6</strain>
    </source>
</reference>
<protein>
    <submittedName>
        <fullName evidence="9">MFS transporter</fullName>
    </submittedName>
</protein>
<evidence type="ECO:0000259" key="8">
    <source>
        <dbReference type="PROSITE" id="PS50850"/>
    </source>
</evidence>
<dbReference type="InterPro" id="IPR036259">
    <property type="entry name" value="MFS_trans_sf"/>
</dbReference>
<feature type="transmembrane region" description="Helical" evidence="7">
    <location>
        <begin position="100"/>
        <end position="125"/>
    </location>
</feature>
<dbReference type="GO" id="GO:0012505">
    <property type="term" value="C:endomembrane system"/>
    <property type="evidence" value="ECO:0007669"/>
    <property type="project" value="UniProtKB-SubCell"/>
</dbReference>
<evidence type="ECO:0000313" key="9">
    <source>
        <dbReference type="EMBL" id="RAV97968.1"/>
    </source>
</evidence>
<feature type="transmembrane region" description="Helical" evidence="7">
    <location>
        <begin position="391"/>
        <end position="412"/>
    </location>
</feature>
<dbReference type="RefSeq" id="WP_112749914.1">
    <property type="nucleotide sequence ID" value="NZ_QMFY01000024.1"/>
</dbReference>
<evidence type="ECO:0000256" key="4">
    <source>
        <dbReference type="ARBA" id="ARBA00022692"/>
    </source>
</evidence>
<keyword evidence="10" id="KW-1185">Reference proteome</keyword>
<evidence type="ECO:0000256" key="5">
    <source>
        <dbReference type="ARBA" id="ARBA00022989"/>
    </source>
</evidence>
<sequence length="422" mass="45148">MTQGIQRSSLFWASCLALLVTSLSFGIRAGILERLGTEFNLSTEELGVIASTVFLGFPLAVIIGGFLVDIIGMKRLLILAFAFHLLAIILTIFANGYWTLLISTLLIGIANGTVEAACNPLVATIYPENKTTKLNHFHLWFPGGIVIGTLIVMGFDELGLGWQAQMATMLVPTVIYGFLFSRLSFPVTERVASGVSTADMYKAVASPLFIFMFLCMFGTAITELFTNQWVGLLLGNVIDNALLLLTITTGIMVIGRAFAEPIVHRFAPQGVLLASAIVAAIGLYLMATTSGNMLLVAALLFGIGVCYFWPTMIGFVAENIPKSGAVGLNLMGGAGMFAVFVYTYFMGGNYDKIVLKNLPAGADLKAYQAATAGSTEAVAFANARLVAGPEVIKTTLIIPIILIVAFAGLVFYMKGRKKETLS</sequence>
<dbReference type="Pfam" id="PF07690">
    <property type="entry name" value="MFS_1"/>
    <property type="match status" value="1"/>
</dbReference>
<feature type="transmembrane region" description="Helical" evidence="7">
    <location>
        <begin position="200"/>
        <end position="221"/>
    </location>
</feature>
<dbReference type="Gene3D" id="1.20.1250.20">
    <property type="entry name" value="MFS general substrate transporter like domains"/>
    <property type="match status" value="2"/>
</dbReference>
<feature type="transmembrane region" description="Helical" evidence="7">
    <location>
        <begin position="48"/>
        <end position="68"/>
    </location>
</feature>
<feature type="transmembrane region" description="Helical" evidence="7">
    <location>
        <begin position="271"/>
        <end position="287"/>
    </location>
</feature>
<dbReference type="PANTHER" id="PTHR23514:SF3">
    <property type="entry name" value="BYPASS OF STOP CODON PROTEIN 6"/>
    <property type="match status" value="1"/>
</dbReference>
<evidence type="ECO:0000313" key="10">
    <source>
        <dbReference type="Proteomes" id="UP000251889"/>
    </source>
</evidence>
<evidence type="ECO:0000256" key="2">
    <source>
        <dbReference type="ARBA" id="ARBA00008335"/>
    </source>
</evidence>
<evidence type="ECO:0000256" key="1">
    <source>
        <dbReference type="ARBA" id="ARBA00004127"/>
    </source>
</evidence>
<dbReference type="GO" id="GO:0016020">
    <property type="term" value="C:membrane"/>
    <property type="evidence" value="ECO:0007669"/>
    <property type="project" value="TreeGrafter"/>
</dbReference>
<accession>A0A364XUN0</accession>
<feature type="transmembrane region" description="Helical" evidence="7">
    <location>
        <begin position="75"/>
        <end position="94"/>
    </location>
</feature>
<dbReference type="Proteomes" id="UP000251889">
    <property type="component" value="Unassembled WGS sequence"/>
</dbReference>
<keyword evidence="6 7" id="KW-0472">Membrane</keyword>
<dbReference type="AlphaFoldDB" id="A0A364XUN0"/>